<dbReference type="Gene3D" id="1.10.260.40">
    <property type="entry name" value="lambda repressor-like DNA-binding domains"/>
    <property type="match status" value="1"/>
</dbReference>
<dbReference type="InterPro" id="IPR001387">
    <property type="entry name" value="Cro/C1-type_HTH"/>
</dbReference>
<gene>
    <name evidence="3" type="ORF">OG727_18240</name>
</gene>
<dbReference type="PROSITE" id="PS50943">
    <property type="entry name" value="HTH_CROC1"/>
    <property type="match status" value="1"/>
</dbReference>
<evidence type="ECO:0000313" key="3">
    <source>
        <dbReference type="EMBL" id="WUS24050.1"/>
    </source>
</evidence>
<dbReference type="Pfam" id="PF01381">
    <property type="entry name" value="HTH_3"/>
    <property type="match status" value="1"/>
</dbReference>
<dbReference type="Pfam" id="PF06114">
    <property type="entry name" value="Peptidase_M78"/>
    <property type="match status" value="1"/>
</dbReference>
<dbReference type="PANTHER" id="PTHR43236:SF1">
    <property type="entry name" value="BLL7220 PROTEIN"/>
    <property type="match status" value="1"/>
</dbReference>
<dbReference type="InterPro" id="IPR010359">
    <property type="entry name" value="IrrE_HExxH"/>
</dbReference>
<dbReference type="SMART" id="SM00530">
    <property type="entry name" value="HTH_XRE"/>
    <property type="match status" value="1"/>
</dbReference>
<dbReference type="SUPFAM" id="SSF47413">
    <property type="entry name" value="lambda repressor-like DNA-binding domains"/>
    <property type="match status" value="1"/>
</dbReference>
<dbReference type="Gene3D" id="1.10.10.2910">
    <property type="match status" value="1"/>
</dbReference>
<accession>A0ABZ1VL59</accession>
<dbReference type="PANTHER" id="PTHR43236">
    <property type="entry name" value="ANTITOXIN HIGA1"/>
    <property type="match status" value="1"/>
</dbReference>
<dbReference type="InterPro" id="IPR010982">
    <property type="entry name" value="Lambda_DNA-bd_dom_sf"/>
</dbReference>
<dbReference type="EMBL" id="CP108473">
    <property type="protein sequence ID" value="WUS24050.1"/>
    <property type="molecule type" value="Genomic_DNA"/>
</dbReference>
<name>A0ABZ1VL59_9ACTN</name>
<dbReference type="Proteomes" id="UP001432292">
    <property type="component" value="Chromosome"/>
</dbReference>
<proteinExistence type="inferred from homology"/>
<reference evidence="3" key="1">
    <citation type="submission" date="2022-10" db="EMBL/GenBank/DDBJ databases">
        <title>The complete genomes of actinobacterial strains from the NBC collection.</title>
        <authorList>
            <person name="Joergensen T.S."/>
            <person name="Alvarez Arevalo M."/>
            <person name="Sterndorff E.B."/>
            <person name="Faurdal D."/>
            <person name="Vuksanovic O."/>
            <person name="Mourched A.-S."/>
            <person name="Charusanti P."/>
            <person name="Shaw S."/>
            <person name="Blin K."/>
            <person name="Weber T."/>
        </authorList>
    </citation>
    <scope>NUCLEOTIDE SEQUENCE</scope>
    <source>
        <strain evidence="3">NBC_01256</strain>
    </source>
</reference>
<protein>
    <submittedName>
        <fullName evidence="3">ImmA/IrrE family metallo-endopeptidase</fullName>
    </submittedName>
</protein>
<dbReference type="InterPro" id="IPR052345">
    <property type="entry name" value="Rad_response_metalloprotease"/>
</dbReference>
<evidence type="ECO:0000259" key="2">
    <source>
        <dbReference type="PROSITE" id="PS50943"/>
    </source>
</evidence>
<feature type="domain" description="HTH cro/C1-type" evidence="2">
    <location>
        <begin position="10"/>
        <end position="64"/>
    </location>
</feature>
<evidence type="ECO:0000313" key="4">
    <source>
        <dbReference type="Proteomes" id="UP001432292"/>
    </source>
</evidence>
<evidence type="ECO:0000256" key="1">
    <source>
        <dbReference type="ARBA" id="ARBA00007227"/>
    </source>
</evidence>
<organism evidence="3 4">
    <name type="scientific">Streptomyces caniferus</name>
    <dbReference type="NCBI Taxonomy" id="285557"/>
    <lineage>
        <taxon>Bacteria</taxon>
        <taxon>Bacillati</taxon>
        <taxon>Actinomycetota</taxon>
        <taxon>Actinomycetes</taxon>
        <taxon>Kitasatosporales</taxon>
        <taxon>Streptomycetaceae</taxon>
        <taxon>Streptomyces</taxon>
    </lineage>
</organism>
<dbReference type="RefSeq" id="WP_329128176.1">
    <property type="nucleotide sequence ID" value="NZ_CP108473.1"/>
</dbReference>
<keyword evidence="4" id="KW-1185">Reference proteome</keyword>
<dbReference type="CDD" id="cd00093">
    <property type="entry name" value="HTH_XRE"/>
    <property type="match status" value="1"/>
</dbReference>
<sequence length="366" mass="40533">MVVMLTSSRLILARKRRRMTLSRLSQQSGVSVRSLTAFENGHKEPSVETLGLLAAALDLPTDFFVASEVEEIEIDALSFRALSKMSALDRDAARSAGRLAVEINRWMEERFTLPKPDVPTLPHLSPEEAAERVRALWGLGEAPIPNMVHLLESHGVRVFSLAADCATVDAFSMRWKEATPFVFLNLEKSGERGRFDAAHELGHLVMHAAHRIPHGPESEQEAQQFASAFLMPRAGILAQVLHNADSKRILSAKRKWKVAAVALAYRLKDLGLVTDWGYRTTIKQLSQMGYRRGEPDGIVRETSQLLSKVFSALRAGGFSLSKMADDLKMNIDELNRHVFGLVPLVLDGEQEAGHASGRPNLRLVSS</sequence>
<comment type="similarity">
    <text evidence="1">Belongs to the short-chain fatty acyl-CoA assimilation regulator (ScfR) family.</text>
</comment>